<evidence type="ECO:0000259" key="2">
    <source>
        <dbReference type="Pfam" id="PF13579"/>
    </source>
</evidence>
<dbReference type="InterPro" id="IPR001296">
    <property type="entry name" value="Glyco_trans_1"/>
</dbReference>
<dbReference type="CDD" id="cd03808">
    <property type="entry name" value="GT4_CapM-like"/>
    <property type="match status" value="1"/>
</dbReference>
<evidence type="ECO:0000259" key="1">
    <source>
        <dbReference type="Pfam" id="PF00534"/>
    </source>
</evidence>
<dbReference type="EMBL" id="JBHUFW010000004">
    <property type="protein sequence ID" value="MFD1862120.1"/>
    <property type="molecule type" value="Genomic_DNA"/>
</dbReference>
<dbReference type="Gene3D" id="3.40.50.2000">
    <property type="entry name" value="Glycogen Phosphorylase B"/>
    <property type="match status" value="2"/>
</dbReference>
<accession>A0ABW4QF01</accession>
<proteinExistence type="predicted"/>
<comment type="caution">
    <text evidence="3">The sequence shown here is derived from an EMBL/GenBank/DDBJ whole genome shotgun (WGS) entry which is preliminary data.</text>
</comment>
<protein>
    <submittedName>
        <fullName evidence="3">Glycosyltransferase family 4 protein</fullName>
    </submittedName>
</protein>
<evidence type="ECO:0000313" key="4">
    <source>
        <dbReference type="Proteomes" id="UP001597273"/>
    </source>
</evidence>
<dbReference type="InterPro" id="IPR028098">
    <property type="entry name" value="Glyco_trans_4-like_N"/>
</dbReference>
<dbReference type="InterPro" id="IPR050194">
    <property type="entry name" value="Glycosyltransferase_grp1"/>
</dbReference>
<organism evidence="3 4">
    <name type="scientific">Planococcus chinensis</name>
    <dbReference type="NCBI Taxonomy" id="272917"/>
    <lineage>
        <taxon>Bacteria</taxon>
        <taxon>Bacillati</taxon>
        <taxon>Bacillota</taxon>
        <taxon>Bacilli</taxon>
        <taxon>Bacillales</taxon>
        <taxon>Caryophanaceae</taxon>
        <taxon>Planococcus</taxon>
    </lineage>
</organism>
<dbReference type="Pfam" id="PF00534">
    <property type="entry name" value="Glycos_transf_1"/>
    <property type="match status" value="1"/>
</dbReference>
<gene>
    <name evidence="3" type="ORF">ACFSDB_04220</name>
</gene>
<reference evidence="4" key="1">
    <citation type="journal article" date="2019" name="Int. J. Syst. Evol. Microbiol.">
        <title>The Global Catalogue of Microorganisms (GCM) 10K type strain sequencing project: providing services to taxonomists for standard genome sequencing and annotation.</title>
        <authorList>
            <consortium name="The Broad Institute Genomics Platform"/>
            <consortium name="The Broad Institute Genome Sequencing Center for Infectious Disease"/>
            <person name="Wu L."/>
            <person name="Ma J."/>
        </authorList>
    </citation>
    <scope>NUCLEOTIDE SEQUENCE [LARGE SCALE GENOMIC DNA]</scope>
    <source>
        <strain evidence="4">CGMCC 1.15475</strain>
    </source>
</reference>
<dbReference type="RefSeq" id="WP_204890832.1">
    <property type="nucleotide sequence ID" value="NZ_JBHUFW010000004.1"/>
</dbReference>
<evidence type="ECO:0000313" key="3">
    <source>
        <dbReference type="EMBL" id="MFD1862120.1"/>
    </source>
</evidence>
<dbReference type="SUPFAM" id="SSF53756">
    <property type="entry name" value="UDP-Glycosyltransferase/glycogen phosphorylase"/>
    <property type="match status" value="1"/>
</dbReference>
<dbReference type="PANTHER" id="PTHR45947:SF3">
    <property type="entry name" value="SULFOQUINOVOSYL TRANSFERASE SQD2"/>
    <property type="match status" value="1"/>
</dbReference>
<sequence>MAAKILQAVTIAQSLKLMKGQLAYLESQGYSAKALSSSGKFIEEYEAAEGVKVLTVEMEREISLLQDLKSLLACIKLIHQERPDIVSAGTPKAGLIVTLAAFLCGVPVRVYNVLGLRLETTSGLKRHILLLAEKIAAMSATHVVAVSPSLKVQLVALGIANEEKISIFGQGSYNGFDLESFQQKEKLSVEMSSLKKRYGLKESNKVIGFAGRMTKDKGIEEMVDVFLLLHKKDPDLRLLLMGDFEEGDPVNEATRKEIEENDAIIFAGYQHDPVAHYFLMDVFLFLTKREGFGNVSLEAALAGVPVIAADVTGAKDTVIEGETGYLVNPDEQADVLAKLERLLSDPDLRKRLGENGKAWGEANFSNQDIWREMDHFYRQQLAASSAALEQA</sequence>
<feature type="domain" description="Glycosyl transferase family 1" evidence="1">
    <location>
        <begin position="194"/>
        <end position="359"/>
    </location>
</feature>
<feature type="domain" description="Glycosyltransferase subfamily 4-like N-terminal" evidence="2">
    <location>
        <begin position="23"/>
        <end position="162"/>
    </location>
</feature>
<dbReference type="Proteomes" id="UP001597273">
    <property type="component" value="Unassembled WGS sequence"/>
</dbReference>
<keyword evidence="4" id="KW-1185">Reference proteome</keyword>
<dbReference type="Pfam" id="PF13579">
    <property type="entry name" value="Glyco_trans_4_4"/>
    <property type="match status" value="1"/>
</dbReference>
<dbReference type="PANTHER" id="PTHR45947">
    <property type="entry name" value="SULFOQUINOVOSYL TRANSFERASE SQD2"/>
    <property type="match status" value="1"/>
</dbReference>
<name>A0ABW4QF01_9BACL</name>